<gene>
    <name evidence="3" type="ORF">ASPGLDRAFT_434648</name>
</gene>
<keyword evidence="2" id="KW-0812">Transmembrane</keyword>
<dbReference type="AlphaFoldDB" id="A0A1L9VG91"/>
<evidence type="ECO:0000256" key="2">
    <source>
        <dbReference type="SAM" id="Phobius"/>
    </source>
</evidence>
<name>A0A1L9VG91_ASPGL</name>
<dbReference type="EMBL" id="KV878900">
    <property type="protein sequence ID" value="OJJ82929.1"/>
    <property type="molecule type" value="Genomic_DNA"/>
</dbReference>
<keyword evidence="4" id="KW-1185">Reference proteome</keyword>
<dbReference type="Proteomes" id="UP000184300">
    <property type="component" value="Unassembled WGS sequence"/>
</dbReference>
<dbReference type="GeneID" id="34462084"/>
<feature type="transmembrane region" description="Helical" evidence="2">
    <location>
        <begin position="99"/>
        <end position="121"/>
    </location>
</feature>
<evidence type="ECO:0000313" key="3">
    <source>
        <dbReference type="EMBL" id="OJJ82929.1"/>
    </source>
</evidence>
<organism evidence="3 4">
    <name type="scientific">Aspergillus glaucus CBS 516.65</name>
    <dbReference type="NCBI Taxonomy" id="1160497"/>
    <lineage>
        <taxon>Eukaryota</taxon>
        <taxon>Fungi</taxon>
        <taxon>Dikarya</taxon>
        <taxon>Ascomycota</taxon>
        <taxon>Pezizomycotina</taxon>
        <taxon>Eurotiomycetes</taxon>
        <taxon>Eurotiomycetidae</taxon>
        <taxon>Eurotiales</taxon>
        <taxon>Aspergillaceae</taxon>
        <taxon>Aspergillus</taxon>
        <taxon>Aspergillus subgen. Aspergillus</taxon>
    </lineage>
</organism>
<proteinExistence type="predicted"/>
<feature type="compositionally biased region" description="Polar residues" evidence="1">
    <location>
        <begin position="59"/>
        <end position="73"/>
    </location>
</feature>
<feature type="compositionally biased region" description="Basic residues" evidence="1">
    <location>
        <begin position="74"/>
        <end position="83"/>
    </location>
</feature>
<protein>
    <submittedName>
        <fullName evidence="3">Uncharacterized protein</fullName>
    </submittedName>
</protein>
<evidence type="ECO:0000256" key="1">
    <source>
        <dbReference type="SAM" id="MobiDB-lite"/>
    </source>
</evidence>
<keyword evidence="2" id="KW-0472">Membrane</keyword>
<dbReference type="VEuPathDB" id="FungiDB:ASPGLDRAFT_434648"/>
<sequence length="131" mass="14437">MSLGASNMSFIHDQNERDFEWGDKSPVIPSPPSYSLSTYSPPSYSSLPPILEAAETPALTPSQPAQASTSTPSRPKRSQRRFKPRRCPCYFHAESCVKLFWLTVVIIVIVGFIVGFILGLVDYFAPGTLAL</sequence>
<feature type="region of interest" description="Disordered" evidence="1">
    <location>
        <begin position="58"/>
        <end position="83"/>
    </location>
</feature>
<reference evidence="4" key="1">
    <citation type="journal article" date="2017" name="Genome Biol.">
        <title>Comparative genomics reveals high biological diversity and specific adaptations in the industrially and medically important fungal genus Aspergillus.</title>
        <authorList>
            <person name="de Vries R.P."/>
            <person name="Riley R."/>
            <person name="Wiebenga A."/>
            <person name="Aguilar-Osorio G."/>
            <person name="Amillis S."/>
            <person name="Uchima C.A."/>
            <person name="Anderluh G."/>
            <person name="Asadollahi M."/>
            <person name="Askin M."/>
            <person name="Barry K."/>
            <person name="Battaglia E."/>
            <person name="Bayram O."/>
            <person name="Benocci T."/>
            <person name="Braus-Stromeyer S.A."/>
            <person name="Caldana C."/>
            <person name="Canovas D."/>
            <person name="Cerqueira G.C."/>
            <person name="Chen F."/>
            <person name="Chen W."/>
            <person name="Choi C."/>
            <person name="Clum A."/>
            <person name="Dos Santos R.A."/>
            <person name="Damasio A.R."/>
            <person name="Diallinas G."/>
            <person name="Emri T."/>
            <person name="Fekete E."/>
            <person name="Flipphi M."/>
            <person name="Freyberg S."/>
            <person name="Gallo A."/>
            <person name="Gournas C."/>
            <person name="Habgood R."/>
            <person name="Hainaut M."/>
            <person name="Harispe M.L."/>
            <person name="Henrissat B."/>
            <person name="Hilden K.S."/>
            <person name="Hope R."/>
            <person name="Hossain A."/>
            <person name="Karabika E."/>
            <person name="Karaffa L."/>
            <person name="Karanyi Z."/>
            <person name="Krasevec N."/>
            <person name="Kuo A."/>
            <person name="Kusch H."/>
            <person name="LaButti K."/>
            <person name="Lagendijk E.L."/>
            <person name="Lapidus A."/>
            <person name="Levasseur A."/>
            <person name="Lindquist E."/>
            <person name="Lipzen A."/>
            <person name="Logrieco A.F."/>
            <person name="MacCabe A."/>
            <person name="Maekelae M.R."/>
            <person name="Malavazi I."/>
            <person name="Melin P."/>
            <person name="Meyer V."/>
            <person name="Mielnichuk N."/>
            <person name="Miskei M."/>
            <person name="Molnar A.P."/>
            <person name="Mule G."/>
            <person name="Ngan C.Y."/>
            <person name="Orejas M."/>
            <person name="Orosz E."/>
            <person name="Ouedraogo J.P."/>
            <person name="Overkamp K.M."/>
            <person name="Park H.-S."/>
            <person name="Perrone G."/>
            <person name="Piumi F."/>
            <person name="Punt P.J."/>
            <person name="Ram A.F."/>
            <person name="Ramon A."/>
            <person name="Rauscher S."/>
            <person name="Record E."/>
            <person name="Riano-Pachon D.M."/>
            <person name="Robert V."/>
            <person name="Roehrig J."/>
            <person name="Ruller R."/>
            <person name="Salamov A."/>
            <person name="Salih N.S."/>
            <person name="Samson R.A."/>
            <person name="Sandor E."/>
            <person name="Sanguinetti M."/>
            <person name="Schuetze T."/>
            <person name="Sepcic K."/>
            <person name="Shelest E."/>
            <person name="Sherlock G."/>
            <person name="Sophianopoulou V."/>
            <person name="Squina F.M."/>
            <person name="Sun H."/>
            <person name="Susca A."/>
            <person name="Todd R.B."/>
            <person name="Tsang A."/>
            <person name="Unkles S.E."/>
            <person name="van de Wiele N."/>
            <person name="van Rossen-Uffink D."/>
            <person name="Oliveira J.V."/>
            <person name="Vesth T.C."/>
            <person name="Visser J."/>
            <person name="Yu J.-H."/>
            <person name="Zhou M."/>
            <person name="Andersen M.R."/>
            <person name="Archer D.B."/>
            <person name="Baker S.E."/>
            <person name="Benoit I."/>
            <person name="Brakhage A.A."/>
            <person name="Braus G.H."/>
            <person name="Fischer R."/>
            <person name="Frisvad J.C."/>
            <person name="Goldman G.H."/>
            <person name="Houbraken J."/>
            <person name="Oakley B."/>
            <person name="Pocsi I."/>
            <person name="Scazzocchio C."/>
            <person name="Seiboth B."/>
            <person name="vanKuyk P.A."/>
            <person name="Wortman J."/>
            <person name="Dyer P.S."/>
            <person name="Grigoriev I.V."/>
        </authorList>
    </citation>
    <scope>NUCLEOTIDE SEQUENCE [LARGE SCALE GENOMIC DNA]</scope>
    <source>
        <strain evidence="4">CBS 516.65</strain>
    </source>
</reference>
<keyword evidence="2" id="KW-1133">Transmembrane helix</keyword>
<dbReference type="RefSeq" id="XP_022399627.1">
    <property type="nucleotide sequence ID" value="XM_022545823.1"/>
</dbReference>
<evidence type="ECO:0000313" key="4">
    <source>
        <dbReference type="Proteomes" id="UP000184300"/>
    </source>
</evidence>
<accession>A0A1L9VG91</accession>